<keyword evidence="5 7" id="KW-0067">ATP-binding</keyword>
<evidence type="ECO:0000256" key="5">
    <source>
        <dbReference type="ARBA" id="ARBA00022840"/>
    </source>
</evidence>
<dbReference type="InterPro" id="IPR000924">
    <property type="entry name" value="Glu/Gln-tRNA-synth"/>
</dbReference>
<feature type="binding site" evidence="7">
    <location>
        <begin position="9"/>
        <end position="13"/>
    </location>
    <ligand>
        <name>L-glutamate</name>
        <dbReference type="ChEBI" id="CHEBI:29985"/>
    </ligand>
</feature>
<keyword evidence="6 7" id="KW-0030">Aminoacyl-tRNA synthetase</keyword>
<dbReference type="InterPro" id="IPR049940">
    <property type="entry name" value="GluQ/Sye"/>
</dbReference>
<dbReference type="InterPro" id="IPR014729">
    <property type="entry name" value="Rossmann-like_a/b/a_fold"/>
</dbReference>
<feature type="short sequence motif" description="'KMSKS' region" evidence="7">
    <location>
        <begin position="250"/>
        <end position="254"/>
    </location>
</feature>
<evidence type="ECO:0000256" key="2">
    <source>
        <dbReference type="ARBA" id="ARBA00022723"/>
    </source>
</evidence>
<sequence>MTMNQLRGRFAPTPSGELHLGNLYVALLSWLQVRQGGGQFILRMEDIDRPRSRNELVGPMMDDLHWLGLDWDEGPDQGGENGPYYQSKRLHLYEEALHNLQQQQLLYHCYCSRAELQAVASAPHGVASEGQAYPGTCKKLTAAERAAKAAKKTPSLRFAVDKGPTAEKMDVEMEKLLRRGGDFVVQRADGIISYQLAVVVDDALMGITDVLRGQDLYDSTPRQLLLYAALGYTAPRFVHVPLLYGPDGRRLAKRHRDLSLAAIRANGCRPENIVGLLAALSGLIERPEPLTAAELIPEFRLEKLTTEPILLDTHLLQLLN</sequence>
<dbReference type="PANTHER" id="PTHR43311:SF1">
    <property type="entry name" value="GLUTAMYL-Q TRNA(ASP) SYNTHETASE"/>
    <property type="match status" value="1"/>
</dbReference>
<evidence type="ECO:0000256" key="8">
    <source>
        <dbReference type="RuleBase" id="RU363037"/>
    </source>
</evidence>
<feature type="binding site" evidence="7">
    <location>
        <position position="133"/>
    </location>
    <ligand>
        <name>Zn(2+)</name>
        <dbReference type="ChEBI" id="CHEBI:29105"/>
    </ligand>
</feature>
<evidence type="ECO:0000256" key="4">
    <source>
        <dbReference type="ARBA" id="ARBA00022833"/>
    </source>
</evidence>
<comment type="similarity">
    <text evidence="7">Belongs to the class-I aminoacyl-tRNA synthetase family. GluQ subfamily.</text>
</comment>
<accession>A0A268NV92</accession>
<keyword evidence="2 7" id="KW-0479">Metal-binding</keyword>
<evidence type="ECO:0000259" key="9">
    <source>
        <dbReference type="Pfam" id="PF00749"/>
    </source>
</evidence>
<organism evidence="10 11">
    <name type="scientific">Shouchella clausii</name>
    <name type="common">Alkalihalobacillus clausii</name>
    <dbReference type="NCBI Taxonomy" id="79880"/>
    <lineage>
        <taxon>Bacteria</taxon>
        <taxon>Bacillati</taxon>
        <taxon>Bacillota</taxon>
        <taxon>Bacilli</taxon>
        <taxon>Bacillales</taxon>
        <taxon>Bacillaceae</taxon>
        <taxon>Shouchella</taxon>
    </lineage>
</organism>
<feature type="binding site" evidence="7">
    <location>
        <position position="45"/>
    </location>
    <ligand>
        <name>L-glutamate</name>
        <dbReference type="ChEBI" id="CHEBI:29985"/>
    </ligand>
</feature>
<dbReference type="InterPro" id="IPR001412">
    <property type="entry name" value="aa-tRNA-synth_I_CS"/>
</dbReference>
<evidence type="ECO:0000256" key="6">
    <source>
        <dbReference type="ARBA" id="ARBA00023146"/>
    </source>
</evidence>
<dbReference type="SUPFAM" id="SSF52374">
    <property type="entry name" value="Nucleotidylyl transferase"/>
    <property type="match status" value="1"/>
</dbReference>
<dbReference type="InterPro" id="IPR020058">
    <property type="entry name" value="Glu/Gln-tRNA-synth_Ib_cat-dom"/>
</dbReference>
<dbReference type="Gene3D" id="3.40.50.620">
    <property type="entry name" value="HUPs"/>
    <property type="match status" value="1"/>
</dbReference>
<dbReference type="EC" id="6.1.1.-" evidence="7"/>
<evidence type="ECO:0000256" key="7">
    <source>
        <dbReference type="HAMAP-Rule" id="MF_01428"/>
    </source>
</evidence>
<dbReference type="InterPro" id="IPR022380">
    <property type="entry name" value="Glu-Q_tRNA(Asp)_Synthase"/>
</dbReference>
<dbReference type="EMBL" id="NPCC01000036">
    <property type="protein sequence ID" value="PAE87338.1"/>
    <property type="molecule type" value="Genomic_DNA"/>
</dbReference>
<proteinExistence type="inferred from homology"/>
<dbReference type="NCBIfam" id="NF004315">
    <property type="entry name" value="PRK05710.1-4"/>
    <property type="match status" value="1"/>
</dbReference>
<dbReference type="AlphaFoldDB" id="A0A268NV92"/>
<dbReference type="GO" id="GO:0005524">
    <property type="term" value="F:ATP binding"/>
    <property type="evidence" value="ECO:0007669"/>
    <property type="project" value="UniProtKB-KW"/>
</dbReference>
<dbReference type="GO" id="GO:0005829">
    <property type="term" value="C:cytosol"/>
    <property type="evidence" value="ECO:0007669"/>
    <property type="project" value="TreeGrafter"/>
</dbReference>
<dbReference type="GO" id="GO:0006400">
    <property type="term" value="P:tRNA modification"/>
    <property type="evidence" value="ECO:0007669"/>
    <property type="project" value="InterPro"/>
</dbReference>
<gene>
    <name evidence="7" type="primary">gluQ</name>
    <name evidence="10" type="ORF">CHH72_18950</name>
</gene>
<evidence type="ECO:0000256" key="3">
    <source>
        <dbReference type="ARBA" id="ARBA00022741"/>
    </source>
</evidence>
<comment type="cofactor">
    <cofactor evidence="7">
        <name>Zn(2+)</name>
        <dbReference type="ChEBI" id="CHEBI:29105"/>
    </cofactor>
    <text evidence="7">Binds 1 zinc ion per subunit.</text>
</comment>
<feature type="domain" description="Glutamyl/glutaminyl-tRNA synthetase class Ib catalytic" evidence="9">
    <location>
        <begin position="6"/>
        <end position="315"/>
    </location>
</feature>
<evidence type="ECO:0000313" key="11">
    <source>
        <dbReference type="Proteomes" id="UP000216207"/>
    </source>
</evidence>
<feature type="binding site" evidence="7">
    <location>
        <position position="111"/>
    </location>
    <ligand>
        <name>Zn(2+)</name>
        <dbReference type="ChEBI" id="CHEBI:29105"/>
    </ligand>
</feature>
<dbReference type="HAMAP" id="MF_01428">
    <property type="entry name" value="Glu_Q_tRNA_synth"/>
    <property type="match status" value="1"/>
</dbReference>
<feature type="binding site" evidence="7">
    <location>
        <position position="212"/>
    </location>
    <ligand>
        <name>L-glutamate</name>
        <dbReference type="ChEBI" id="CHEBI:29985"/>
    </ligand>
</feature>
<protein>
    <recommendedName>
        <fullName evidence="7">Glutamyl-Q tRNA(Asp) synthetase</fullName>
        <shortName evidence="7">Glu-Q-RSs</shortName>
        <ecNumber evidence="7">6.1.1.-</ecNumber>
    </recommendedName>
</protein>
<feature type="short sequence motif" description="'HIGH' region" evidence="7">
    <location>
        <begin position="12"/>
        <end position="22"/>
    </location>
</feature>
<dbReference type="GO" id="GO:0006424">
    <property type="term" value="P:glutamyl-tRNA aminoacylation"/>
    <property type="evidence" value="ECO:0007669"/>
    <property type="project" value="InterPro"/>
</dbReference>
<dbReference type="Proteomes" id="UP000216207">
    <property type="component" value="Unassembled WGS sequence"/>
</dbReference>
<keyword evidence="4 7" id="KW-0862">Zinc</keyword>
<dbReference type="GO" id="GO:0004818">
    <property type="term" value="F:glutamate-tRNA ligase activity"/>
    <property type="evidence" value="ECO:0007669"/>
    <property type="project" value="TreeGrafter"/>
</dbReference>
<dbReference type="PANTHER" id="PTHR43311">
    <property type="entry name" value="GLUTAMATE--TRNA LIGASE"/>
    <property type="match status" value="1"/>
</dbReference>
<dbReference type="PROSITE" id="PS00178">
    <property type="entry name" value="AA_TRNA_LIGASE_I"/>
    <property type="match status" value="1"/>
</dbReference>
<dbReference type="GO" id="GO:0008270">
    <property type="term" value="F:zinc ion binding"/>
    <property type="evidence" value="ECO:0007669"/>
    <property type="project" value="UniProtKB-UniRule"/>
</dbReference>
<keyword evidence="3 7" id="KW-0547">Nucleotide-binding</keyword>
<evidence type="ECO:0000313" key="10">
    <source>
        <dbReference type="EMBL" id="PAE87338.1"/>
    </source>
</evidence>
<feature type="binding site" evidence="7">
    <location>
        <position position="253"/>
    </location>
    <ligand>
        <name>ATP</name>
        <dbReference type="ChEBI" id="CHEBI:30616"/>
    </ligand>
</feature>
<dbReference type="Pfam" id="PF00749">
    <property type="entry name" value="tRNA-synt_1c"/>
    <property type="match status" value="1"/>
</dbReference>
<feature type="binding site" evidence="7">
    <location>
        <position position="137"/>
    </location>
    <ligand>
        <name>Zn(2+)</name>
        <dbReference type="ChEBI" id="CHEBI:29105"/>
    </ligand>
</feature>
<evidence type="ECO:0000256" key="1">
    <source>
        <dbReference type="ARBA" id="ARBA00022598"/>
    </source>
</evidence>
<reference evidence="10 11" key="1">
    <citation type="submission" date="2017-07" db="EMBL/GenBank/DDBJ databases">
        <title>Isolation and whole genome analysis of endospore-forming bacteria from heroin.</title>
        <authorList>
            <person name="Kalinowski J."/>
            <person name="Ahrens B."/>
            <person name="Al-Dilaimi A."/>
            <person name="Winkler A."/>
            <person name="Wibberg D."/>
            <person name="Schleenbecker U."/>
            <person name="Ruckert C."/>
            <person name="Wolfel R."/>
            <person name="Grass G."/>
        </authorList>
    </citation>
    <scope>NUCLEOTIDE SEQUENCE [LARGE SCALE GENOMIC DNA]</scope>
    <source>
        <strain evidence="10 11">7539</strain>
    </source>
</reference>
<keyword evidence="1 7" id="KW-0436">Ligase</keyword>
<dbReference type="PRINTS" id="PR00987">
    <property type="entry name" value="TRNASYNTHGLU"/>
</dbReference>
<feature type="binding site" evidence="7">
    <location>
        <position position="109"/>
    </location>
    <ligand>
        <name>Zn(2+)</name>
        <dbReference type="ChEBI" id="CHEBI:29105"/>
    </ligand>
</feature>
<dbReference type="NCBIfam" id="NF004314">
    <property type="entry name" value="PRK05710.1-3"/>
    <property type="match status" value="1"/>
</dbReference>
<keyword evidence="8" id="KW-0648">Protein biosynthesis</keyword>
<comment type="caution">
    <text evidence="10">The sequence shown here is derived from an EMBL/GenBank/DDBJ whole genome shotgun (WGS) entry which is preliminary data.</text>
</comment>
<comment type="function">
    <text evidence="7">Catalyzes the tRNA-independent activation of glutamate in presence of ATP and the subsequent transfer of glutamate onto a tRNA(Asp). Glutamate is transferred on the 2-amino-5-(4,5-dihydroxy-2-cyclopenten-1-yl) moiety of the queuosine in the wobble position of the QUC anticodon.</text>
</comment>
<name>A0A268NV92_SHOCL</name>
<feature type="binding site" evidence="7">
    <location>
        <position position="194"/>
    </location>
    <ligand>
        <name>L-glutamate</name>
        <dbReference type="ChEBI" id="CHEBI:29985"/>
    </ligand>
</feature>